<evidence type="ECO:0000313" key="2">
    <source>
        <dbReference type="EMBL" id="RZF42619.1"/>
    </source>
</evidence>
<dbReference type="EMBL" id="QKKF02014716">
    <property type="protein sequence ID" value="RZF42619.1"/>
    <property type="molecule type" value="Genomic_DNA"/>
</dbReference>
<comment type="caution">
    <text evidence="2">The sequence shown here is derived from an EMBL/GenBank/DDBJ whole genome shotgun (WGS) entry which is preliminary data.</text>
</comment>
<dbReference type="AlphaFoldDB" id="A0A482XAB2"/>
<name>A0A482XAB2_LAOST</name>
<keyword evidence="3" id="KW-1185">Reference proteome</keyword>
<evidence type="ECO:0000313" key="3">
    <source>
        <dbReference type="Proteomes" id="UP000291343"/>
    </source>
</evidence>
<feature type="compositionally biased region" description="Basic and acidic residues" evidence="1">
    <location>
        <begin position="93"/>
        <end position="108"/>
    </location>
</feature>
<evidence type="ECO:0000256" key="1">
    <source>
        <dbReference type="SAM" id="MobiDB-lite"/>
    </source>
</evidence>
<feature type="compositionally biased region" description="Polar residues" evidence="1">
    <location>
        <begin position="45"/>
        <end position="54"/>
    </location>
</feature>
<organism evidence="2 3">
    <name type="scientific">Laodelphax striatellus</name>
    <name type="common">Small brown planthopper</name>
    <name type="synonym">Delphax striatella</name>
    <dbReference type="NCBI Taxonomy" id="195883"/>
    <lineage>
        <taxon>Eukaryota</taxon>
        <taxon>Metazoa</taxon>
        <taxon>Ecdysozoa</taxon>
        <taxon>Arthropoda</taxon>
        <taxon>Hexapoda</taxon>
        <taxon>Insecta</taxon>
        <taxon>Pterygota</taxon>
        <taxon>Neoptera</taxon>
        <taxon>Paraneoptera</taxon>
        <taxon>Hemiptera</taxon>
        <taxon>Auchenorrhyncha</taxon>
        <taxon>Fulgoroidea</taxon>
        <taxon>Delphacidae</taxon>
        <taxon>Criomorphinae</taxon>
        <taxon>Laodelphax</taxon>
    </lineage>
</organism>
<dbReference type="InParanoid" id="A0A482XAB2"/>
<dbReference type="Proteomes" id="UP000291343">
    <property type="component" value="Unassembled WGS sequence"/>
</dbReference>
<sequence length="173" mass="19943">MSTFNNVLDEIDYFRKSFSNIESMLFQNSCGTNQKSKRRSSSRSTLVNEKQVGPQQRSRIGFSWLTGHLNGVPLANQLPSDVAVPNSVVRNRSYESYRRDSSGSEQKRLSNSSECEQKRLSKDDIKALIKGAVINQMNKENETIKQSEANRPTKEQNKTRRTSTQEEMERRYR</sequence>
<protein>
    <submittedName>
        <fullName evidence="2">Uncharacterized protein</fullName>
    </submittedName>
</protein>
<feature type="region of interest" description="Disordered" evidence="1">
    <location>
        <begin position="135"/>
        <end position="173"/>
    </location>
</feature>
<proteinExistence type="predicted"/>
<reference evidence="2 3" key="1">
    <citation type="journal article" date="2017" name="Gigascience">
        <title>Genome sequence of the small brown planthopper, Laodelphax striatellus.</title>
        <authorList>
            <person name="Zhu J."/>
            <person name="Jiang F."/>
            <person name="Wang X."/>
            <person name="Yang P."/>
            <person name="Bao Y."/>
            <person name="Zhao W."/>
            <person name="Wang W."/>
            <person name="Lu H."/>
            <person name="Wang Q."/>
            <person name="Cui N."/>
            <person name="Li J."/>
            <person name="Chen X."/>
            <person name="Luo L."/>
            <person name="Yu J."/>
            <person name="Kang L."/>
            <person name="Cui F."/>
        </authorList>
    </citation>
    <scope>NUCLEOTIDE SEQUENCE [LARGE SCALE GENOMIC DNA]</scope>
    <source>
        <strain evidence="2">Lst14</strain>
    </source>
</reference>
<feature type="compositionally biased region" description="Basic and acidic residues" evidence="1">
    <location>
        <begin position="151"/>
        <end position="173"/>
    </location>
</feature>
<dbReference type="SMR" id="A0A482XAB2"/>
<feature type="region of interest" description="Disordered" evidence="1">
    <location>
        <begin position="30"/>
        <end position="54"/>
    </location>
</feature>
<accession>A0A482XAB2</accession>
<feature type="region of interest" description="Disordered" evidence="1">
    <location>
        <begin position="93"/>
        <end position="119"/>
    </location>
</feature>
<gene>
    <name evidence="2" type="ORF">LSTR_LSTR001414</name>
</gene>